<proteinExistence type="inferred from homology"/>
<comment type="catalytic activity">
    <reaction evidence="4">
        <text>chorismate = 4-hydroxybenzoate + pyruvate</text>
        <dbReference type="Rhea" id="RHEA:16505"/>
        <dbReference type="ChEBI" id="CHEBI:15361"/>
        <dbReference type="ChEBI" id="CHEBI:17879"/>
        <dbReference type="ChEBI" id="CHEBI:29748"/>
        <dbReference type="EC" id="4.1.3.40"/>
    </reaction>
</comment>
<keyword evidence="2 4" id="KW-0831">Ubiquinone biosynthesis</keyword>
<gene>
    <name evidence="4" type="primary">ubiC</name>
    <name evidence="5" type="ORF">C4F51_17550</name>
</gene>
<keyword evidence="4" id="KW-0670">Pyruvate</keyword>
<comment type="caution">
    <text evidence="4">Lacks conserved residue(s) required for the propagation of feature annotation.</text>
</comment>
<dbReference type="InterPro" id="IPR028978">
    <property type="entry name" value="Chorismate_lyase_/UTRA_dom_sf"/>
</dbReference>
<keyword evidence="1 4" id="KW-0963">Cytoplasm</keyword>
<evidence type="ECO:0000256" key="2">
    <source>
        <dbReference type="ARBA" id="ARBA00022688"/>
    </source>
</evidence>
<accession>A0A928VAG1</accession>
<evidence type="ECO:0000256" key="4">
    <source>
        <dbReference type="HAMAP-Rule" id="MF_01632"/>
    </source>
</evidence>
<dbReference type="EMBL" id="PRDL01000001">
    <property type="protein sequence ID" value="MBE8718984.1"/>
    <property type="molecule type" value="Genomic_DNA"/>
</dbReference>
<evidence type="ECO:0000256" key="3">
    <source>
        <dbReference type="ARBA" id="ARBA00023239"/>
    </source>
</evidence>
<dbReference type="Pfam" id="PF04345">
    <property type="entry name" value="Chor_lyase"/>
    <property type="match status" value="1"/>
</dbReference>
<feature type="binding site" evidence="4">
    <location>
        <position position="84"/>
    </location>
    <ligand>
        <name>substrate</name>
    </ligand>
</feature>
<dbReference type="GO" id="GO:0008813">
    <property type="term" value="F:chorismate lyase activity"/>
    <property type="evidence" value="ECO:0007669"/>
    <property type="project" value="UniProtKB-UniRule"/>
</dbReference>
<dbReference type="GO" id="GO:0005829">
    <property type="term" value="C:cytosol"/>
    <property type="evidence" value="ECO:0007669"/>
    <property type="project" value="TreeGrafter"/>
</dbReference>
<feature type="binding site" evidence="4">
    <location>
        <position position="122"/>
    </location>
    <ligand>
        <name>substrate</name>
    </ligand>
</feature>
<name>A0A928VAG1_9GAMM</name>
<dbReference type="GO" id="GO:0042866">
    <property type="term" value="P:pyruvate biosynthetic process"/>
    <property type="evidence" value="ECO:0007669"/>
    <property type="project" value="UniProtKB-UniRule"/>
</dbReference>
<feature type="binding site" evidence="4">
    <location>
        <position position="177"/>
    </location>
    <ligand>
        <name>substrate</name>
    </ligand>
</feature>
<sequence length="203" mass="23133">MLSPFSFSSQTSCRWQSLLAIAPQNRPPLPLQTWLLNETSLTARLIALSEGQFDVQIVRQFRGIPTREEQQALAMRRPGLALIREVVLRGHRQPWVFARSVLPLTSLTGRLRRLRKQGNQPLGKFLFKHPQLERSPVVIACFGKGNRYLPPALQGEQPLWGRRSVFRLDNRPLLVSEVFLDHFTALYQDSDPVSSPDRSSVAK</sequence>
<dbReference type="HAMAP" id="MF_01632">
    <property type="entry name" value="UbiC"/>
    <property type="match status" value="1"/>
</dbReference>
<evidence type="ECO:0000256" key="1">
    <source>
        <dbReference type="ARBA" id="ARBA00022490"/>
    </source>
</evidence>
<dbReference type="AlphaFoldDB" id="A0A928VAG1"/>
<comment type="pathway">
    <text evidence="4">Cofactor biosynthesis; ubiquinone biosynthesis.</text>
</comment>
<keyword evidence="3 4" id="KW-0456">Lyase</keyword>
<dbReference type="PANTHER" id="PTHR38683:SF1">
    <property type="entry name" value="CHORISMATE PYRUVATE-LYASE"/>
    <property type="match status" value="1"/>
</dbReference>
<dbReference type="Gene3D" id="3.40.1410.10">
    <property type="entry name" value="Chorismate lyase-like"/>
    <property type="match status" value="1"/>
</dbReference>
<dbReference type="SUPFAM" id="SSF64288">
    <property type="entry name" value="Chorismate lyase-like"/>
    <property type="match status" value="1"/>
</dbReference>
<comment type="subcellular location">
    <subcellularLocation>
        <location evidence="4">Cytoplasm</location>
    </subcellularLocation>
</comment>
<dbReference type="EC" id="4.1.3.40" evidence="4"/>
<dbReference type="PANTHER" id="PTHR38683">
    <property type="entry name" value="CHORISMATE PYRUVATE-LYASE"/>
    <property type="match status" value="1"/>
</dbReference>
<protein>
    <recommendedName>
        <fullName evidence="4">Probable chorismate pyruvate-lyase</fullName>
        <shortName evidence="4">CL</shortName>
        <shortName evidence="4">CPL</shortName>
        <ecNumber evidence="4">4.1.3.40</ecNumber>
    </recommendedName>
</protein>
<dbReference type="Proteomes" id="UP000652567">
    <property type="component" value="Unassembled WGS sequence"/>
</dbReference>
<keyword evidence="6" id="KW-1185">Reference proteome</keyword>
<dbReference type="InterPro" id="IPR007440">
    <property type="entry name" value="Chorismate--pyruvate_lyase"/>
</dbReference>
<comment type="caution">
    <text evidence="5">The sequence shown here is derived from an EMBL/GenBank/DDBJ whole genome shotgun (WGS) entry which is preliminary data.</text>
</comment>
<organism evidence="5 6">
    <name type="scientific">Cellvibrio polysaccharolyticus</name>
    <dbReference type="NCBI Taxonomy" id="2082724"/>
    <lineage>
        <taxon>Bacteria</taxon>
        <taxon>Pseudomonadati</taxon>
        <taxon>Pseudomonadota</taxon>
        <taxon>Gammaproteobacteria</taxon>
        <taxon>Cellvibrionales</taxon>
        <taxon>Cellvibrionaceae</taxon>
        <taxon>Cellvibrio</taxon>
    </lineage>
</organism>
<dbReference type="GO" id="GO:0006744">
    <property type="term" value="P:ubiquinone biosynthetic process"/>
    <property type="evidence" value="ECO:0007669"/>
    <property type="project" value="UniProtKB-UniRule"/>
</dbReference>
<comment type="similarity">
    <text evidence="4">Belongs to the UbiC family.</text>
</comment>
<dbReference type="RefSeq" id="WP_193911993.1">
    <property type="nucleotide sequence ID" value="NZ_PRDL01000001.1"/>
</dbReference>
<evidence type="ECO:0000313" key="6">
    <source>
        <dbReference type="Proteomes" id="UP000652567"/>
    </source>
</evidence>
<evidence type="ECO:0000313" key="5">
    <source>
        <dbReference type="EMBL" id="MBE8718984.1"/>
    </source>
</evidence>
<reference evidence="5" key="1">
    <citation type="submission" date="2018-07" db="EMBL/GenBank/DDBJ databases">
        <title>Genome assembly of strain Ka43.</title>
        <authorList>
            <person name="Kukolya J."/>
            <person name="Nagy I."/>
            <person name="Horvath B."/>
            <person name="Toth A."/>
        </authorList>
    </citation>
    <scope>NUCLEOTIDE SEQUENCE</scope>
    <source>
        <strain evidence="5">KB43</strain>
    </source>
</reference>
<comment type="function">
    <text evidence="4">Removes the pyruvyl group from chorismate, with concomitant aromatization of the ring, to provide 4-hydroxybenzoate (4HB) for the ubiquinone pathway.</text>
</comment>